<dbReference type="PANTHER" id="PTHR46196:SF4">
    <property type="entry name" value="TRANSCRIPTION FACTOR LHW"/>
    <property type="match status" value="1"/>
</dbReference>
<gene>
    <name evidence="7" type="ORF">CTI12_AA106720</name>
</gene>
<evidence type="ECO:0000256" key="4">
    <source>
        <dbReference type="ARBA" id="ARBA00023242"/>
    </source>
</evidence>
<accession>A0A2U1PVS3</accession>
<dbReference type="PANTHER" id="PTHR46196">
    <property type="entry name" value="TRANSCRIPTION FACTOR BHLH155-LIKE ISOFORM X1-RELATED"/>
    <property type="match status" value="1"/>
</dbReference>
<feature type="compositionally biased region" description="Basic and acidic residues" evidence="5">
    <location>
        <begin position="559"/>
        <end position="573"/>
    </location>
</feature>
<dbReference type="InterPro" id="IPR011598">
    <property type="entry name" value="bHLH_dom"/>
</dbReference>
<name>A0A2U1PVS3_ARTAN</name>
<keyword evidence="4" id="KW-0539">Nucleus</keyword>
<dbReference type="Pfam" id="PF14215">
    <property type="entry name" value="bHLH-MYC_N"/>
    <property type="match status" value="1"/>
</dbReference>
<evidence type="ECO:0000256" key="3">
    <source>
        <dbReference type="ARBA" id="ARBA00023163"/>
    </source>
</evidence>
<reference evidence="7 8" key="1">
    <citation type="journal article" date="2018" name="Mol. Plant">
        <title>The genome of Artemisia annua provides insight into the evolution of Asteraceae family and artemisinin biosynthesis.</title>
        <authorList>
            <person name="Shen Q."/>
            <person name="Zhang L."/>
            <person name="Liao Z."/>
            <person name="Wang S."/>
            <person name="Yan T."/>
            <person name="Shi P."/>
            <person name="Liu M."/>
            <person name="Fu X."/>
            <person name="Pan Q."/>
            <person name="Wang Y."/>
            <person name="Lv Z."/>
            <person name="Lu X."/>
            <person name="Zhang F."/>
            <person name="Jiang W."/>
            <person name="Ma Y."/>
            <person name="Chen M."/>
            <person name="Hao X."/>
            <person name="Li L."/>
            <person name="Tang Y."/>
            <person name="Lv G."/>
            <person name="Zhou Y."/>
            <person name="Sun X."/>
            <person name="Brodelius P.E."/>
            <person name="Rose J.K.C."/>
            <person name="Tang K."/>
        </authorList>
    </citation>
    <scope>NUCLEOTIDE SEQUENCE [LARGE SCALE GENOMIC DNA]</scope>
    <source>
        <strain evidence="8">cv. Huhao1</strain>
        <tissue evidence="7">Leaf</tissue>
    </source>
</reference>
<comment type="subcellular location">
    <subcellularLocation>
        <location evidence="1">Nucleus</location>
    </subcellularLocation>
</comment>
<dbReference type="STRING" id="35608.A0A2U1PVS3"/>
<dbReference type="AlphaFoldDB" id="A0A2U1PVS3"/>
<evidence type="ECO:0000256" key="2">
    <source>
        <dbReference type="ARBA" id="ARBA00023015"/>
    </source>
</evidence>
<keyword evidence="3" id="KW-0804">Transcription</keyword>
<protein>
    <submittedName>
        <fullName evidence="7">Transcription factor</fullName>
    </submittedName>
</protein>
<comment type="caution">
    <text evidence="7">The sequence shown here is derived from an EMBL/GenBank/DDBJ whole genome shotgun (WGS) entry which is preliminary data.</text>
</comment>
<dbReference type="OrthoDB" id="1883654at2759"/>
<evidence type="ECO:0000256" key="5">
    <source>
        <dbReference type="SAM" id="MobiDB-lite"/>
    </source>
</evidence>
<feature type="region of interest" description="Disordered" evidence="5">
    <location>
        <begin position="533"/>
        <end position="573"/>
    </location>
</feature>
<dbReference type="Proteomes" id="UP000245207">
    <property type="component" value="Unassembled WGS sequence"/>
</dbReference>
<dbReference type="InterPro" id="IPR025610">
    <property type="entry name" value="MYC/MYB_N"/>
</dbReference>
<dbReference type="CDD" id="cd18915">
    <property type="entry name" value="bHLH_AtLHW_like"/>
    <property type="match status" value="1"/>
</dbReference>
<evidence type="ECO:0000313" key="7">
    <source>
        <dbReference type="EMBL" id="PWA89854.1"/>
    </source>
</evidence>
<dbReference type="GO" id="GO:0046983">
    <property type="term" value="F:protein dimerization activity"/>
    <property type="evidence" value="ECO:0007669"/>
    <property type="project" value="InterPro"/>
</dbReference>
<dbReference type="GO" id="GO:0003700">
    <property type="term" value="F:DNA-binding transcription factor activity"/>
    <property type="evidence" value="ECO:0007669"/>
    <property type="project" value="InterPro"/>
</dbReference>
<dbReference type="InterPro" id="IPR043561">
    <property type="entry name" value="LHW-like"/>
</dbReference>
<dbReference type="PROSITE" id="PS50888">
    <property type="entry name" value="BHLH"/>
    <property type="match status" value="1"/>
</dbReference>
<feature type="region of interest" description="Disordered" evidence="5">
    <location>
        <begin position="172"/>
        <end position="223"/>
    </location>
</feature>
<dbReference type="Pfam" id="PF23176">
    <property type="entry name" value="bHLH_LHW"/>
    <property type="match status" value="1"/>
</dbReference>
<keyword evidence="2" id="KW-0805">Transcription regulation</keyword>
<proteinExistence type="predicted"/>
<evidence type="ECO:0000313" key="8">
    <source>
        <dbReference type="Proteomes" id="UP000245207"/>
    </source>
</evidence>
<feature type="domain" description="BHLH" evidence="6">
    <location>
        <begin position="558"/>
        <end position="607"/>
    </location>
</feature>
<sequence>MGYLLKEALKTLCGVNNQWSYAIFWKFGCQNPKLLIWEECYYEPVIYSTGEHGIQATNNIHLLVTKMMKDNYVNLLGEGLVGRVAFTRNLQWITSDNKMLDVHPPEVSNELCTQFSAGIQTIAVIPVYPHGVVQLGSSSIIMENMGFVNDVKSLISQLGCVPGALLSENFMKSEGTSDSSPSQRESICQMNSVSAHSSGKSKVTDYNQQGHSPQASGSSGHTSFSLNRHIGANAVASGSTRVISDEDQCQAKVIHIMKQNPSFKTNQQIGITGVKSITGASLYNQNSKKEQQNAFGSCLLKYDPLTLMEQDNLSDAFLGDHANDTMMSQIAQTSIPDAHFSCTHVDKENLDNELFQALSVSPEEACLKPSTRDDLFDIVGMDFKSILFGGTRTNFVNNGVEASPLNLKRNDSVVLEPFSVYEGESDSGIYSSTPSDHLLDAVVSKVYSSSGQIADDNMSCSSLTKTNSSSSSMWANKGINLMQKELTGVPKSLKNEGLTNSCSFKSVIFEDGGNFSDTSSIISSQISSWNEKLRKDSGGASQYGKRADETSKSNRKRLKPGENPRPRPKDRQMIQDRVKELREIIPNGAKCSIDTLLERTIKHMLFLQSVTKHADKLKQTGESKIASKDGGLLLRDNFEGGATWAYEVGSQSMVCPIIVEDLNSPRQMLVEMLCEERGSFLEIADVVKGLGLTILKGVMESRNGKIWAHFTVEANRDVTRMEIFISLISLFDPAAKNDASAAGCDANGNISVHEQSFNQLATNPATVGPHNIIQ</sequence>
<evidence type="ECO:0000256" key="1">
    <source>
        <dbReference type="ARBA" id="ARBA00004123"/>
    </source>
</evidence>
<feature type="compositionally biased region" description="Polar residues" evidence="5">
    <location>
        <begin position="174"/>
        <end position="223"/>
    </location>
</feature>
<keyword evidence="8" id="KW-1185">Reference proteome</keyword>
<dbReference type="EMBL" id="PKPP01000679">
    <property type="protein sequence ID" value="PWA89854.1"/>
    <property type="molecule type" value="Genomic_DNA"/>
</dbReference>
<organism evidence="7 8">
    <name type="scientific">Artemisia annua</name>
    <name type="common">Sweet wormwood</name>
    <dbReference type="NCBI Taxonomy" id="35608"/>
    <lineage>
        <taxon>Eukaryota</taxon>
        <taxon>Viridiplantae</taxon>
        <taxon>Streptophyta</taxon>
        <taxon>Embryophyta</taxon>
        <taxon>Tracheophyta</taxon>
        <taxon>Spermatophyta</taxon>
        <taxon>Magnoliopsida</taxon>
        <taxon>eudicotyledons</taxon>
        <taxon>Gunneridae</taxon>
        <taxon>Pentapetalae</taxon>
        <taxon>asterids</taxon>
        <taxon>campanulids</taxon>
        <taxon>Asterales</taxon>
        <taxon>Asteraceae</taxon>
        <taxon>Asteroideae</taxon>
        <taxon>Anthemideae</taxon>
        <taxon>Artemisiinae</taxon>
        <taxon>Artemisia</taxon>
    </lineage>
</organism>
<evidence type="ECO:0000259" key="6">
    <source>
        <dbReference type="PROSITE" id="PS50888"/>
    </source>
</evidence>
<dbReference type="GO" id="GO:0005634">
    <property type="term" value="C:nucleus"/>
    <property type="evidence" value="ECO:0007669"/>
    <property type="project" value="UniProtKB-SubCell"/>
</dbReference>